<evidence type="ECO:0000259" key="7">
    <source>
        <dbReference type="PROSITE" id="PS51733"/>
    </source>
</evidence>
<feature type="site" description="Lowers pKa of active site Cys" evidence="5">
    <location>
        <position position="205"/>
    </location>
</feature>
<dbReference type="Proteomes" id="UP000235363">
    <property type="component" value="Unassembled WGS sequence"/>
</dbReference>
<dbReference type="InterPro" id="IPR004143">
    <property type="entry name" value="BPL_LPL_catalytic"/>
</dbReference>
<protein>
    <recommendedName>
        <fullName evidence="5">Octanoyltransferase</fullName>
        <ecNumber evidence="5">2.3.1.181</ecNumber>
    </recommendedName>
    <alternativeName>
        <fullName evidence="5">Lipoate-protein ligase B</fullName>
    </alternativeName>
    <alternativeName>
        <fullName evidence="5">Lipoyl/octanoyl transferase</fullName>
    </alternativeName>
    <alternativeName>
        <fullName evidence="5">Octanoyl-[acyl-carrier-protein]-protein N-octanoyltransferase</fullName>
    </alternativeName>
</protein>
<evidence type="ECO:0000256" key="6">
    <source>
        <dbReference type="SAM" id="MobiDB-lite"/>
    </source>
</evidence>
<dbReference type="RefSeq" id="WP_102212715.1">
    <property type="nucleotide sequence ID" value="NZ_PNHF01000012.1"/>
</dbReference>
<dbReference type="UniPathway" id="UPA00538">
    <property type="reaction ID" value="UER00592"/>
</dbReference>
<comment type="function">
    <text evidence="4 5">Catalyzes the transfer of endogenously produced octanoic acid from octanoyl-acyl-carrier-protein onto the lipoyl domains of lipoate-dependent enzymes. Lipoyl-ACP can also act as a substrate although octanoyl-ACP is likely to be the physiological substrate.</text>
</comment>
<keyword evidence="3 5" id="KW-0012">Acyltransferase</keyword>
<evidence type="ECO:0000256" key="1">
    <source>
        <dbReference type="ARBA" id="ARBA00004821"/>
    </source>
</evidence>
<dbReference type="SUPFAM" id="SSF55681">
    <property type="entry name" value="Class II aaRS and biotin synthetases"/>
    <property type="match status" value="1"/>
</dbReference>
<dbReference type="PANTHER" id="PTHR10993">
    <property type="entry name" value="OCTANOYLTRANSFERASE"/>
    <property type="match status" value="1"/>
</dbReference>
<dbReference type="AlphaFoldDB" id="A0A2N6SZ01"/>
<keyword evidence="5" id="KW-0963">Cytoplasm</keyword>
<dbReference type="HAMAP" id="MF_00013">
    <property type="entry name" value="LipB"/>
    <property type="match status" value="1"/>
</dbReference>
<comment type="catalytic activity">
    <reaction evidence="5">
        <text>octanoyl-[ACP] + L-lysyl-[protein] = N(6)-octanoyl-L-lysyl-[protein] + holo-[ACP] + H(+)</text>
        <dbReference type="Rhea" id="RHEA:17665"/>
        <dbReference type="Rhea" id="RHEA-COMP:9636"/>
        <dbReference type="Rhea" id="RHEA-COMP:9685"/>
        <dbReference type="Rhea" id="RHEA-COMP:9752"/>
        <dbReference type="Rhea" id="RHEA-COMP:9928"/>
        <dbReference type="ChEBI" id="CHEBI:15378"/>
        <dbReference type="ChEBI" id="CHEBI:29969"/>
        <dbReference type="ChEBI" id="CHEBI:64479"/>
        <dbReference type="ChEBI" id="CHEBI:78463"/>
        <dbReference type="ChEBI" id="CHEBI:78809"/>
        <dbReference type="EC" id="2.3.1.181"/>
    </reaction>
</comment>
<feature type="binding site" evidence="5">
    <location>
        <begin position="221"/>
        <end position="223"/>
    </location>
    <ligand>
        <name>substrate</name>
    </ligand>
</feature>
<evidence type="ECO:0000256" key="5">
    <source>
        <dbReference type="HAMAP-Rule" id="MF_00013"/>
    </source>
</evidence>
<evidence type="ECO:0000256" key="4">
    <source>
        <dbReference type="ARBA" id="ARBA00024732"/>
    </source>
</evidence>
<dbReference type="InterPro" id="IPR020605">
    <property type="entry name" value="Octanoyltransferase_CS"/>
</dbReference>
<dbReference type="CDD" id="cd16444">
    <property type="entry name" value="LipB"/>
    <property type="match status" value="1"/>
</dbReference>
<proteinExistence type="inferred from homology"/>
<dbReference type="NCBIfam" id="NF010925">
    <property type="entry name" value="PRK14345.1"/>
    <property type="match status" value="1"/>
</dbReference>
<comment type="miscellaneous">
    <text evidence="5">In the reaction, the free carboxyl group of octanoic acid is attached via an amide linkage to the epsilon-amino group of a specific lysine residue of lipoyl domains of lipoate-dependent enzymes.</text>
</comment>
<comment type="pathway">
    <text evidence="1 5">Protein modification; protein lipoylation via endogenous pathway; protein N(6)-(lipoyl)lysine from octanoyl-[acyl-carrier-protein]: step 1/2.</text>
</comment>
<comment type="caution">
    <text evidence="8">The sequence shown here is derived from an EMBL/GenBank/DDBJ whole genome shotgun (WGS) entry which is preliminary data.</text>
</comment>
<organism evidence="8 9">
    <name type="scientific">Corynebacterium xerosis</name>
    <dbReference type="NCBI Taxonomy" id="1725"/>
    <lineage>
        <taxon>Bacteria</taxon>
        <taxon>Bacillati</taxon>
        <taxon>Actinomycetota</taxon>
        <taxon>Actinomycetes</taxon>
        <taxon>Mycobacteriales</taxon>
        <taxon>Corynebacteriaceae</taxon>
        <taxon>Corynebacterium</taxon>
    </lineage>
</organism>
<dbReference type="GO" id="GO:0009249">
    <property type="term" value="P:protein lipoylation"/>
    <property type="evidence" value="ECO:0007669"/>
    <property type="project" value="InterPro"/>
</dbReference>
<dbReference type="GO" id="GO:0005737">
    <property type="term" value="C:cytoplasm"/>
    <property type="evidence" value="ECO:0007669"/>
    <property type="project" value="UniProtKB-SubCell"/>
</dbReference>
<name>A0A2N6SZ01_9CORY</name>
<keyword evidence="2 5" id="KW-0808">Transferase</keyword>
<keyword evidence="8" id="KW-0436">Ligase</keyword>
<dbReference type="EMBL" id="PNHF01000012">
    <property type="protein sequence ID" value="PMC62294.1"/>
    <property type="molecule type" value="Genomic_DNA"/>
</dbReference>
<reference evidence="8 9" key="1">
    <citation type="submission" date="2017-09" db="EMBL/GenBank/DDBJ databases">
        <title>Bacterial strain isolated from the female urinary microbiota.</title>
        <authorList>
            <person name="Thomas-White K."/>
            <person name="Kumar N."/>
            <person name="Forster S."/>
            <person name="Putonti C."/>
            <person name="Lawley T."/>
            <person name="Wolfe A.J."/>
        </authorList>
    </citation>
    <scope>NUCLEOTIDE SEQUENCE [LARGE SCALE GENOMIC DNA]</scope>
    <source>
        <strain evidence="8 9">UMB0908</strain>
    </source>
</reference>
<sequence length="285" mass="29834">MTNTVSTKESERATAEDATAAGTAEDATATDSDAAANAAADATASDTDTTPATSPADSIRASAEPLEITDLGVVDYVGTWHKQAEAAAARAADEIGDQLWALEHPSTYTAGKRTQPEDRPDNGLPVVDVDRGGRITWHGPGQLVCYPIIKLAEPLDVVDYVRRIEEAVIHVVRDLGLADAGRVEGRSGVWLPAGVVGGQLKPSRKVAAIGIRVTHGVTMHGVSLNCDNTLDYYGHIVPCGIADAGVTTLSEELGRDVTVADLREPLTSAIAAALDGTLRVEKHDL</sequence>
<feature type="compositionally biased region" description="Low complexity" evidence="6">
    <location>
        <begin position="16"/>
        <end position="58"/>
    </location>
</feature>
<feature type="binding site" evidence="5">
    <location>
        <begin position="208"/>
        <end position="210"/>
    </location>
    <ligand>
        <name>substrate</name>
    </ligand>
</feature>
<feature type="domain" description="BPL/LPL catalytic" evidence="7">
    <location>
        <begin position="93"/>
        <end position="278"/>
    </location>
</feature>
<dbReference type="InterPro" id="IPR000544">
    <property type="entry name" value="Octanoyltransferase"/>
</dbReference>
<dbReference type="Gene3D" id="3.30.930.10">
    <property type="entry name" value="Bira Bifunctional Protein, Domain 2"/>
    <property type="match status" value="1"/>
</dbReference>
<dbReference type="Pfam" id="PF21948">
    <property type="entry name" value="LplA-B_cat"/>
    <property type="match status" value="1"/>
</dbReference>
<evidence type="ECO:0000256" key="3">
    <source>
        <dbReference type="ARBA" id="ARBA00023315"/>
    </source>
</evidence>
<dbReference type="GO" id="GO:0016874">
    <property type="term" value="F:ligase activity"/>
    <property type="evidence" value="ECO:0007669"/>
    <property type="project" value="UniProtKB-KW"/>
</dbReference>
<evidence type="ECO:0000256" key="2">
    <source>
        <dbReference type="ARBA" id="ARBA00022679"/>
    </source>
</evidence>
<comment type="similarity">
    <text evidence="5">Belongs to the LipB family.</text>
</comment>
<feature type="region of interest" description="Disordered" evidence="6">
    <location>
        <begin position="1"/>
        <end position="63"/>
    </location>
</feature>
<dbReference type="PROSITE" id="PS51733">
    <property type="entry name" value="BPL_LPL_CATALYTIC"/>
    <property type="match status" value="1"/>
</dbReference>
<dbReference type="EC" id="2.3.1.181" evidence="5"/>
<gene>
    <name evidence="5" type="primary">lipB</name>
    <name evidence="8" type="ORF">CJ204_06145</name>
</gene>
<accession>A0A2N6SZ01</accession>
<evidence type="ECO:0000313" key="8">
    <source>
        <dbReference type="EMBL" id="PMC62294.1"/>
    </source>
</evidence>
<dbReference type="NCBIfam" id="TIGR00214">
    <property type="entry name" value="lipB"/>
    <property type="match status" value="1"/>
</dbReference>
<feature type="active site" description="Acyl-thioester intermediate" evidence="5">
    <location>
        <position position="239"/>
    </location>
</feature>
<feature type="binding site" evidence="5">
    <location>
        <begin position="131"/>
        <end position="138"/>
    </location>
    <ligand>
        <name>substrate</name>
    </ligand>
</feature>
<dbReference type="GO" id="GO:0033819">
    <property type="term" value="F:lipoyl(octanoyl) transferase activity"/>
    <property type="evidence" value="ECO:0007669"/>
    <property type="project" value="UniProtKB-EC"/>
</dbReference>
<dbReference type="InterPro" id="IPR045864">
    <property type="entry name" value="aa-tRNA-synth_II/BPL/LPL"/>
</dbReference>
<comment type="subcellular location">
    <subcellularLocation>
        <location evidence="5">Cytoplasm</location>
    </subcellularLocation>
</comment>
<evidence type="ECO:0000313" key="9">
    <source>
        <dbReference type="Proteomes" id="UP000235363"/>
    </source>
</evidence>
<dbReference type="PROSITE" id="PS01313">
    <property type="entry name" value="LIPB"/>
    <property type="match status" value="1"/>
</dbReference>
<dbReference type="PANTHER" id="PTHR10993:SF7">
    <property type="entry name" value="LIPOYLTRANSFERASE 2, MITOCHONDRIAL-RELATED"/>
    <property type="match status" value="1"/>
</dbReference>